<evidence type="ECO:0000313" key="2">
    <source>
        <dbReference type="Proteomes" id="UP001629058"/>
    </source>
</evidence>
<reference evidence="1 2" key="1">
    <citation type="submission" date="2024-06" db="EMBL/GenBank/DDBJ databases">
        <authorList>
            <person name="Kaempfer P."/>
            <person name="Viver T."/>
        </authorList>
    </citation>
    <scope>NUCLEOTIDE SEQUENCE [LARGE SCALE GENOMIC DNA]</scope>
    <source>
        <strain evidence="1 2">ST-37</strain>
    </source>
</reference>
<organism evidence="1 2">
    <name type="scientific">Chryseobacterium terrae</name>
    <dbReference type="NCBI Taxonomy" id="3163299"/>
    <lineage>
        <taxon>Bacteria</taxon>
        <taxon>Pseudomonadati</taxon>
        <taxon>Bacteroidota</taxon>
        <taxon>Flavobacteriia</taxon>
        <taxon>Flavobacteriales</taxon>
        <taxon>Weeksellaceae</taxon>
        <taxon>Chryseobacterium group</taxon>
        <taxon>Chryseobacterium</taxon>
    </lineage>
</organism>
<name>A0ABW8Y244_9FLAO</name>
<dbReference type="RefSeq" id="WP_408089904.1">
    <property type="nucleotide sequence ID" value="NZ_JBELPY010000005.1"/>
</dbReference>
<evidence type="ECO:0008006" key="3">
    <source>
        <dbReference type="Google" id="ProtNLM"/>
    </source>
</evidence>
<sequence length="111" mass="12767">MKVFLLNIILITSSFSGCEERPKFYEGYICTTDKKPLTNVKICELNATNCSVTDINGFFKIKKEKDRISDLVVLYKNKSIDTINTVWSQHGDKLNYSFIEGKKDTLFVDIK</sequence>
<protein>
    <recommendedName>
        <fullName evidence="3">CarboxypepD_reg-like domain-containing protein</fullName>
    </recommendedName>
</protein>
<dbReference type="SUPFAM" id="SSF49464">
    <property type="entry name" value="Carboxypeptidase regulatory domain-like"/>
    <property type="match status" value="1"/>
</dbReference>
<dbReference type="PROSITE" id="PS51257">
    <property type="entry name" value="PROKAR_LIPOPROTEIN"/>
    <property type="match status" value="1"/>
</dbReference>
<dbReference type="EMBL" id="JBELPY010000005">
    <property type="protein sequence ID" value="MFL9834251.1"/>
    <property type="molecule type" value="Genomic_DNA"/>
</dbReference>
<comment type="caution">
    <text evidence="1">The sequence shown here is derived from an EMBL/GenBank/DDBJ whole genome shotgun (WGS) entry which is preliminary data.</text>
</comment>
<dbReference type="InterPro" id="IPR008969">
    <property type="entry name" value="CarboxyPept-like_regulatory"/>
</dbReference>
<evidence type="ECO:0000313" key="1">
    <source>
        <dbReference type="EMBL" id="MFL9834251.1"/>
    </source>
</evidence>
<accession>A0ABW8Y244</accession>
<keyword evidence="2" id="KW-1185">Reference proteome</keyword>
<dbReference type="Proteomes" id="UP001629058">
    <property type="component" value="Unassembled WGS sequence"/>
</dbReference>
<proteinExistence type="predicted"/>
<gene>
    <name evidence="1" type="ORF">ABS765_09455</name>
</gene>